<dbReference type="EMBL" id="VSSQ01049640">
    <property type="protein sequence ID" value="MPN03713.1"/>
    <property type="molecule type" value="Genomic_DNA"/>
</dbReference>
<gene>
    <name evidence="2" type="ORF">SDC9_150945</name>
</gene>
<proteinExistence type="predicted"/>
<dbReference type="AlphaFoldDB" id="A0A645ET63"/>
<accession>A0A645ET63</accession>
<organism evidence="2">
    <name type="scientific">bioreactor metagenome</name>
    <dbReference type="NCBI Taxonomy" id="1076179"/>
    <lineage>
        <taxon>unclassified sequences</taxon>
        <taxon>metagenomes</taxon>
        <taxon>ecological metagenomes</taxon>
    </lineage>
</organism>
<comment type="caution">
    <text evidence="2">The sequence shown here is derived from an EMBL/GenBank/DDBJ whole genome shotgun (WGS) entry which is preliminary data.</text>
</comment>
<keyword evidence="1" id="KW-0812">Transmembrane</keyword>
<reference evidence="2" key="1">
    <citation type="submission" date="2019-08" db="EMBL/GenBank/DDBJ databases">
        <authorList>
            <person name="Kucharzyk K."/>
            <person name="Murdoch R.W."/>
            <person name="Higgins S."/>
            <person name="Loffler F."/>
        </authorList>
    </citation>
    <scope>NUCLEOTIDE SEQUENCE</scope>
</reference>
<name>A0A645ET63_9ZZZZ</name>
<keyword evidence="1" id="KW-1133">Transmembrane helix</keyword>
<protein>
    <submittedName>
        <fullName evidence="2">Uncharacterized protein</fullName>
    </submittedName>
</protein>
<evidence type="ECO:0000256" key="1">
    <source>
        <dbReference type="SAM" id="Phobius"/>
    </source>
</evidence>
<feature type="transmembrane region" description="Helical" evidence="1">
    <location>
        <begin position="86"/>
        <end position="103"/>
    </location>
</feature>
<keyword evidence="1" id="KW-0472">Membrane</keyword>
<evidence type="ECO:0000313" key="2">
    <source>
        <dbReference type="EMBL" id="MPN03713.1"/>
    </source>
</evidence>
<sequence>MVMQRLIRQVSIIRIMDQIPQRFIEDHRTATAVIFNQNLTKRKGSSSEFALPQFLQFFVHEQRLRKIQHRKFRLVLLYFLDSCHEFFRFPIIVLITECIIVGIRGRLFQKIQKAFLWPQIFA</sequence>